<dbReference type="RefSeq" id="YP_008319411.1">
    <property type="nucleotide sequence ID" value="NC_021858.1"/>
</dbReference>
<accession>S4VR36</accession>
<dbReference type="EMBL" id="KC977570">
    <property type="protein sequence ID" value="AGO82742.1"/>
    <property type="molecule type" value="Genomic_DNA"/>
</dbReference>
<feature type="region of interest" description="Disordered" evidence="1">
    <location>
        <begin position="241"/>
        <end position="262"/>
    </location>
</feature>
<name>S4VR36_9VIRU</name>
<dbReference type="GeneID" id="16512115"/>
<sequence length="610" mass="64344">MADADTVSPLRGADPVWIAALDAHPTARAEVERLMANGQVTATGSLVERLIEVLWYATGRVEGPGLGVLASFAQHLRDALADRPTYAANELAAAIAAAVHGRFPDPFAGWDTAADCAPWRNPSALYLVVLWPSVETGPDATAWVSVYRVERHDDDHYDNDHELSLLADAPTVVNVVVWPNDAEAYFPRTRGNGGPYATAADARAATQHALVGVDGGFASFGRALAMRNPSVFDPTIGGDGDWGAGHRGDNDQRPPSMFDGGPEPPGAALVSKAMVSLVGVSPRLAGEVLERAASDLGGQQNPPASLVGVHAALVDECGLALALRLSAAQVAAQDLEPLTRVTSGMRSVPSLASTAAATIGRWRGVGAHSQVSALPDAARDAAAFATWQSVCSAAYDPLTGRLDGAERLVDVARALGVEPTPAQIRRPERLCPDLLDAAVRAGVRGNYPGVIPTTPNAVTSEDPVLRPPALELVAQTWEGSVDSPNVPGPPWRMACAVDPEARLAPAQVRLLLSALSEARDRPWAHARFFPVDEMAVMAEAERAAATGAPLLIEPDRRRGPDRSDALLALDPFIRLAVVLAETGAPVDPRDLVYPGRMCARLALYRALDLY</sequence>
<protein>
    <submittedName>
        <fullName evidence="2">Uncharacterized protein</fullName>
    </submittedName>
</protein>
<proteinExistence type="predicted"/>
<evidence type="ECO:0000313" key="2">
    <source>
        <dbReference type="EMBL" id="AGO82742.1"/>
    </source>
</evidence>
<organism evidence="2 3">
    <name type="scientific">Pandoravirus dulcis</name>
    <dbReference type="NCBI Taxonomy" id="1349409"/>
    <lineage>
        <taxon>Viruses</taxon>
        <taxon>Pandoravirus</taxon>
    </lineage>
</organism>
<dbReference type="KEGG" id="vg:16512115"/>
<evidence type="ECO:0000256" key="1">
    <source>
        <dbReference type="SAM" id="MobiDB-lite"/>
    </source>
</evidence>
<dbReference type="Proteomes" id="UP000201566">
    <property type="component" value="Segment"/>
</dbReference>
<gene>
    <name evidence="2" type="ORF">pdul_cds_616</name>
</gene>
<evidence type="ECO:0000313" key="3">
    <source>
        <dbReference type="Proteomes" id="UP000201566"/>
    </source>
</evidence>
<reference evidence="2 3" key="1">
    <citation type="journal article" date="2013" name="Science">
        <title>Pandoraviruses: amoeba viruses with genomes up to 2.5 Mb reaching that of parasitic eukaryotes.</title>
        <authorList>
            <person name="Philippe N."/>
            <person name="Legendre M."/>
            <person name="Doutre G."/>
            <person name="Coute Y."/>
            <person name="Poirot O."/>
            <person name="Lescot M."/>
            <person name="Arslan D."/>
            <person name="Seltzer V."/>
            <person name="Bertaux L."/>
            <person name="Bruley C."/>
            <person name="Garin J."/>
            <person name="Claverie J.M."/>
            <person name="Abergel C."/>
        </authorList>
    </citation>
    <scope>NUCLEOTIDE SEQUENCE [LARGE SCALE GENOMIC DNA]</scope>
    <source>
        <strain evidence="2">Melbourne</strain>
    </source>
</reference>